<evidence type="ECO:0000313" key="2">
    <source>
        <dbReference type="Proteomes" id="UP001164250"/>
    </source>
</evidence>
<comment type="caution">
    <text evidence="1">The sequence shown here is derived from an EMBL/GenBank/DDBJ whole genome shotgun (WGS) entry which is preliminary data.</text>
</comment>
<accession>A0ACC1A0E4</accession>
<proteinExistence type="predicted"/>
<evidence type="ECO:0000313" key="1">
    <source>
        <dbReference type="EMBL" id="KAJ0079483.1"/>
    </source>
</evidence>
<dbReference type="EMBL" id="CM047909">
    <property type="protein sequence ID" value="KAJ0079483.1"/>
    <property type="molecule type" value="Genomic_DNA"/>
</dbReference>
<sequence>MVTVSKSAIQPNMVSYSQTSEDNHFALLIAQLINLQFWSGLQLNKVALVQLVVALELQFYYLQFWAVFEVLVLQFLLLQTCSALADLVHFRSSCFAVSATANLVQFEVSVFETADLQFLLLLTWCSFEDLKFQSLKVSFGKKNVAPAELKFPVLKLSLTLQFKQWGEFQFEGQCWTNSAQCRKCNVNSLGSPV</sequence>
<reference evidence="2" key="1">
    <citation type="journal article" date="2023" name="G3 (Bethesda)">
        <title>Genome assembly and association tests identify interacting loci associated with vigor, precocity, and sex in interspecific pistachio rootstocks.</title>
        <authorList>
            <person name="Palmer W."/>
            <person name="Jacygrad E."/>
            <person name="Sagayaradj S."/>
            <person name="Cavanaugh K."/>
            <person name="Han R."/>
            <person name="Bertier L."/>
            <person name="Beede B."/>
            <person name="Kafkas S."/>
            <person name="Golino D."/>
            <person name="Preece J."/>
            <person name="Michelmore R."/>
        </authorList>
    </citation>
    <scope>NUCLEOTIDE SEQUENCE [LARGE SCALE GENOMIC DNA]</scope>
</reference>
<name>A0ACC1A0E4_9ROSI</name>
<organism evidence="1 2">
    <name type="scientific">Pistacia atlantica</name>
    <dbReference type="NCBI Taxonomy" id="434234"/>
    <lineage>
        <taxon>Eukaryota</taxon>
        <taxon>Viridiplantae</taxon>
        <taxon>Streptophyta</taxon>
        <taxon>Embryophyta</taxon>
        <taxon>Tracheophyta</taxon>
        <taxon>Spermatophyta</taxon>
        <taxon>Magnoliopsida</taxon>
        <taxon>eudicotyledons</taxon>
        <taxon>Gunneridae</taxon>
        <taxon>Pentapetalae</taxon>
        <taxon>rosids</taxon>
        <taxon>malvids</taxon>
        <taxon>Sapindales</taxon>
        <taxon>Anacardiaceae</taxon>
        <taxon>Pistacia</taxon>
    </lineage>
</organism>
<gene>
    <name evidence="1" type="ORF">Patl1_24403</name>
</gene>
<keyword evidence="2" id="KW-1185">Reference proteome</keyword>
<protein>
    <submittedName>
        <fullName evidence="1">Uncharacterized protein</fullName>
    </submittedName>
</protein>
<dbReference type="Proteomes" id="UP001164250">
    <property type="component" value="Chromosome 13"/>
</dbReference>